<name>A0A1E7EZ27_9STRA</name>
<dbReference type="KEGG" id="fcy:FRACYDRAFT_141323"/>
<dbReference type="SUPFAM" id="SSF51735">
    <property type="entry name" value="NAD(P)-binding Rossmann-fold domains"/>
    <property type="match status" value="1"/>
</dbReference>
<dbReference type="Pfam" id="PF02882">
    <property type="entry name" value="THF_DHG_CYH_C"/>
    <property type="match status" value="1"/>
</dbReference>
<dbReference type="GO" id="GO:0035999">
    <property type="term" value="P:tetrahydrofolate interconversion"/>
    <property type="evidence" value="ECO:0007669"/>
    <property type="project" value="TreeGrafter"/>
</dbReference>
<reference evidence="3 4" key="1">
    <citation type="submission" date="2016-09" db="EMBL/GenBank/DDBJ databases">
        <title>Extensive genetic diversity and differential bi-allelic expression allows diatom success in the polar Southern Ocean.</title>
        <authorList>
            <consortium name="DOE Joint Genome Institute"/>
            <person name="Mock T."/>
            <person name="Otillar R.P."/>
            <person name="Strauss J."/>
            <person name="Dupont C."/>
            <person name="Frickenhaus S."/>
            <person name="Maumus F."/>
            <person name="Mcmullan M."/>
            <person name="Sanges R."/>
            <person name="Schmutz J."/>
            <person name="Toseland A."/>
            <person name="Valas R."/>
            <person name="Veluchamy A."/>
            <person name="Ward B.J."/>
            <person name="Allen A."/>
            <person name="Barry K."/>
            <person name="Falciatore A."/>
            <person name="Ferrante M."/>
            <person name="Fortunato A.E."/>
            <person name="Gloeckner G."/>
            <person name="Gruber A."/>
            <person name="Hipkin R."/>
            <person name="Janech M."/>
            <person name="Kroth P."/>
            <person name="Leese F."/>
            <person name="Lindquist E."/>
            <person name="Lyon B.R."/>
            <person name="Martin J."/>
            <person name="Mayer C."/>
            <person name="Parker M."/>
            <person name="Quesneville H."/>
            <person name="Raymond J."/>
            <person name="Uhlig C."/>
            <person name="Valentin K.U."/>
            <person name="Worden A.Z."/>
            <person name="Armbrust E.V."/>
            <person name="Bowler C."/>
            <person name="Green B."/>
            <person name="Moulton V."/>
            <person name="Van Oosterhout C."/>
            <person name="Grigoriev I."/>
        </authorList>
    </citation>
    <scope>NUCLEOTIDE SEQUENCE [LARGE SCALE GENOMIC DNA]</scope>
    <source>
        <strain evidence="3 4">CCMP1102</strain>
    </source>
</reference>
<dbReference type="OrthoDB" id="1448at2759"/>
<gene>
    <name evidence="3" type="ORF">FRACYDRAFT_141323</name>
</gene>
<dbReference type="InterPro" id="IPR020631">
    <property type="entry name" value="THF_DH/CycHdrlase_NAD-bd_dom"/>
</dbReference>
<dbReference type="GO" id="GO:0004488">
    <property type="term" value="F:methylenetetrahydrofolate dehydrogenase (NADP+) activity"/>
    <property type="evidence" value="ECO:0007669"/>
    <property type="project" value="InterPro"/>
</dbReference>
<feature type="domain" description="Tetrahydrofolate dehydrogenase/cyclohydrolase NAD(P)-binding" evidence="2">
    <location>
        <begin position="74"/>
        <end position="217"/>
    </location>
</feature>
<dbReference type="PANTHER" id="PTHR48099">
    <property type="entry name" value="C-1-TETRAHYDROFOLATE SYNTHASE, CYTOPLASMIC-RELATED"/>
    <property type="match status" value="1"/>
</dbReference>
<organism evidence="3 4">
    <name type="scientific">Fragilariopsis cylindrus CCMP1102</name>
    <dbReference type="NCBI Taxonomy" id="635003"/>
    <lineage>
        <taxon>Eukaryota</taxon>
        <taxon>Sar</taxon>
        <taxon>Stramenopiles</taxon>
        <taxon>Ochrophyta</taxon>
        <taxon>Bacillariophyta</taxon>
        <taxon>Bacillariophyceae</taxon>
        <taxon>Bacillariophycidae</taxon>
        <taxon>Bacillariales</taxon>
        <taxon>Bacillariaceae</taxon>
        <taxon>Fragilariopsis</taxon>
    </lineage>
</organism>
<dbReference type="InterPro" id="IPR046346">
    <property type="entry name" value="Aminoacid_DH-like_N_sf"/>
</dbReference>
<dbReference type="Gene3D" id="3.40.50.10860">
    <property type="entry name" value="Leucine Dehydrogenase, chain A, domain 1"/>
    <property type="match status" value="1"/>
</dbReference>
<evidence type="ECO:0000313" key="3">
    <source>
        <dbReference type="EMBL" id="OEU11221.1"/>
    </source>
</evidence>
<accession>A0A1E7EZ27</accession>
<dbReference type="GO" id="GO:0005829">
    <property type="term" value="C:cytosol"/>
    <property type="evidence" value="ECO:0007669"/>
    <property type="project" value="TreeGrafter"/>
</dbReference>
<dbReference type="Gene3D" id="3.40.50.720">
    <property type="entry name" value="NAD(P)-binding Rossmann-like Domain"/>
    <property type="match status" value="1"/>
</dbReference>
<dbReference type="Proteomes" id="UP000095751">
    <property type="component" value="Unassembled WGS sequence"/>
</dbReference>
<dbReference type="SUPFAM" id="SSF53223">
    <property type="entry name" value="Aminoacid dehydrogenase-like, N-terminal domain"/>
    <property type="match status" value="1"/>
</dbReference>
<dbReference type="EMBL" id="KV784369">
    <property type="protein sequence ID" value="OEU11221.1"/>
    <property type="molecule type" value="Genomic_DNA"/>
</dbReference>
<dbReference type="PANTHER" id="PTHR48099:SF5">
    <property type="entry name" value="C-1-TETRAHYDROFOLATE SYNTHASE, CYTOPLASMIC"/>
    <property type="match status" value="1"/>
</dbReference>
<dbReference type="GO" id="GO:0004477">
    <property type="term" value="F:methenyltetrahydrofolate cyclohydrolase activity"/>
    <property type="evidence" value="ECO:0007669"/>
    <property type="project" value="UniProtKB-EC"/>
</dbReference>
<evidence type="ECO:0000256" key="1">
    <source>
        <dbReference type="ARBA" id="ARBA00012776"/>
    </source>
</evidence>
<dbReference type="InterPro" id="IPR036291">
    <property type="entry name" value="NAD(P)-bd_dom_sf"/>
</dbReference>
<dbReference type="PRINTS" id="PR00085">
    <property type="entry name" value="THFDHDRGNASE"/>
</dbReference>
<evidence type="ECO:0000313" key="4">
    <source>
        <dbReference type="Proteomes" id="UP000095751"/>
    </source>
</evidence>
<dbReference type="InterPro" id="IPR000672">
    <property type="entry name" value="THF_DH/CycHdrlase"/>
</dbReference>
<sequence length="218" mass="23209">ESTTTENLIAVIQTELAVNDVDGIQLMWPLPDHIDSLRAYNEIPFDRDVDGAHYIGQIEKAGASSDAATTIIPPVTPAAVMELLNHYNVELKGKHVLVVGRSRIVGSPLAHMLRGCDAVVTTVHSKTSSDDLQKLVGYADIVVTCVGEPGVLDSSWLKQDSVVVNVGTTFSEEHDGLLSDFGSSGSLAFNDAVKQYSPVPGGVGPLSVSQLYKNVVRA</sequence>
<evidence type="ECO:0000259" key="2">
    <source>
        <dbReference type="Pfam" id="PF02882"/>
    </source>
</evidence>
<feature type="non-terminal residue" evidence="3">
    <location>
        <position position="218"/>
    </location>
</feature>
<dbReference type="AlphaFoldDB" id="A0A1E7EZ27"/>
<protein>
    <recommendedName>
        <fullName evidence="1">methenyltetrahydrofolate cyclohydrolase</fullName>
        <ecNumber evidence="1">3.5.4.9</ecNumber>
    </recommendedName>
</protein>
<feature type="non-terminal residue" evidence="3">
    <location>
        <position position="1"/>
    </location>
</feature>
<proteinExistence type="predicted"/>
<dbReference type="InParanoid" id="A0A1E7EZ27"/>
<keyword evidence="4" id="KW-1185">Reference proteome</keyword>
<dbReference type="EC" id="3.5.4.9" evidence="1"/>